<evidence type="ECO:0000256" key="17">
    <source>
        <dbReference type="ARBA" id="ARBA00047592"/>
    </source>
</evidence>
<feature type="compositionally biased region" description="Pro residues" evidence="23">
    <location>
        <begin position="1167"/>
        <end position="1179"/>
    </location>
</feature>
<evidence type="ECO:0000256" key="23">
    <source>
        <dbReference type="SAM" id="MobiDB-lite"/>
    </source>
</evidence>
<evidence type="ECO:0000256" key="7">
    <source>
        <dbReference type="ARBA" id="ARBA00022527"/>
    </source>
</evidence>
<organism evidence="25 26">
    <name type="scientific">Polypterus senegalus</name>
    <name type="common">Senegal bichir</name>
    <dbReference type="NCBI Taxonomy" id="55291"/>
    <lineage>
        <taxon>Eukaryota</taxon>
        <taxon>Metazoa</taxon>
        <taxon>Chordata</taxon>
        <taxon>Craniata</taxon>
        <taxon>Vertebrata</taxon>
        <taxon>Euteleostomi</taxon>
        <taxon>Actinopterygii</taxon>
        <taxon>Polypteriformes</taxon>
        <taxon>Polypteridae</taxon>
        <taxon>Polypterus</taxon>
    </lineage>
</organism>
<comment type="similarity">
    <text evidence="2">Belongs to the protein kinase superfamily. CMGC Ser/Thr protein kinase family. CDC2/CDKX subfamily.</text>
</comment>
<feature type="non-terminal residue" evidence="25">
    <location>
        <position position="1"/>
    </location>
</feature>
<dbReference type="EC" id="2.7.11.23" evidence="4"/>
<gene>
    <name evidence="25" type="primary">Cdk12</name>
    <name evidence="25" type="ORF">GTO96_0011039</name>
</gene>
<evidence type="ECO:0000256" key="11">
    <source>
        <dbReference type="ARBA" id="ARBA00022777"/>
    </source>
</evidence>
<feature type="region of interest" description="Disordered" evidence="23">
    <location>
        <begin position="943"/>
        <end position="997"/>
    </location>
</feature>
<dbReference type="EC" id="2.7.11.24" evidence="5"/>
<feature type="compositionally biased region" description="Basic residues" evidence="23">
    <location>
        <begin position="54"/>
        <end position="63"/>
    </location>
</feature>
<evidence type="ECO:0000256" key="14">
    <source>
        <dbReference type="ARBA" id="ARBA00023242"/>
    </source>
</evidence>
<dbReference type="Pfam" id="PF00069">
    <property type="entry name" value="Pkinase"/>
    <property type="match status" value="1"/>
</dbReference>
<feature type="compositionally biased region" description="Low complexity" evidence="23">
    <location>
        <begin position="349"/>
        <end position="359"/>
    </location>
</feature>
<feature type="compositionally biased region" description="Basic and acidic residues" evidence="23">
    <location>
        <begin position="234"/>
        <end position="250"/>
    </location>
</feature>
<keyword evidence="8" id="KW-0507">mRNA processing</keyword>
<dbReference type="PROSITE" id="PS50011">
    <property type="entry name" value="PROTEIN_KINASE_DOM"/>
    <property type="match status" value="1"/>
</dbReference>
<comment type="catalytic activity">
    <reaction evidence="18">
        <text>L-threonyl-[protein] + ATP = O-phospho-L-threonyl-[protein] + ADP + H(+)</text>
        <dbReference type="Rhea" id="RHEA:46608"/>
        <dbReference type="Rhea" id="RHEA-COMP:11060"/>
        <dbReference type="Rhea" id="RHEA-COMP:11605"/>
        <dbReference type="ChEBI" id="CHEBI:15378"/>
        <dbReference type="ChEBI" id="CHEBI:30013"/>
        <dbReference type="ChEBI" id="CHEBI:30616"/>
        <dbReference type="ChEBI" id="CHEBI:61977"/>
        <dbReference type="ChEBI" id="CHEBI:456216"/>
        <dbReference type="EC" id="2.7.11.22"/>
    </reaction>
</comment>
<feature type="compositionally biased region" description="Pro residues" evidence="23">
    <location>
        <begin position="533"/>
        <end position="573"/>
    </location>
</feature>
<feature type="binding site" evidence="22">
    <location>
        <position position="691"/>
    </location>
    <ligand>
        <name>ATP</name>
        <dbReference type="ChEBI" id="CHEBI:30616"/>
    </ligand>
</feature>
<dbReference type="FunFam" id="3.30.200.20:FF:000074">
    <property type="entry name" value="cyclin-dependent kinase 12 isoform X2"/>
    <property type="match status" value="1"/>
</dbReference>
<evidence type="ECO:0000256" key="13">
    <source>
        <dbReference type="ARBA" id="ARBA00023187"/>
    </source>
</evidence>
<dbReference type="GO" id="GO:0032968">
    <property type="term" value="P:positive regulation of transcription elongation by RNA polymerase II"/>
    <property type="evidence" value="ECO:0007669"/>
    <property type="project" value="TreeGrafter"/>
</dbReference>
<dbReference type="GO" id="GO:0008353">
    <property type="term" value="F:RNA polymerase II CTD heptapeptide repeat kinase activity"/>
    <property type="evidence" value="ECO:0007669"/>
    <property type="project" value="UniProtKB-EC"/>
</dbReference>
<keyword evidence="14" id="KW-0539">Nucleus</keyword>
<evidence type="ECO:0000256" key="20">
    <source>
        <dbReference type="ARBA" id="ARBA00048367"/>
    </source>
</evidence>
<keyword evidence="9" id="KW-0808">Transferase</keyword>
<keyword evidence="11 25" id="KW-0418">Kinase</keyword>
<feature type="compositionally biased region" description="Basic and acidic residues" evidence="23">
    <location>
        <begin position="111"/>
        <end position="122"/>
    </location>
</feature>
<feature type="non-terminal residue" evidence="25">
    <location>
        <position position="1345"/>
    </location>
</feature>
<dbReference type="GO" id="GO:0006397">
    <property type="term" value="P:mRNA processing"/>
    <property type="evidence" value="ECO:0007669"/>
    <property type="project" value="UniProtKB-KW"/>
</dbReference>
<dbReference type="InterPro" id="IPR008271">
    <property type="entry name" value="Ser/Thr_kinase_AS"/>
</dbReference>
<dbReference type="GO" id="GO:0008380">
    <property type="term" value="P:RNA splicing"/>
    <property type="evidence" value="ECO:0007669"/>
    <property type="project" value="UniProtKB-KW"/>
</dbReference>
<reference evidence="25 26" key="1">
    <citation type="journal article" date="2021" name="Cell">
        <title>Tracing the genetic footprints of vertebrate landing in non-teleost ray-finned fishes.</title>
        <authorList>
            <person name="Bi X."/>
            <person name="Wang K."/>
            <person name="Yang L."/>
            <person name="Pan H."/>
            <person name="Jiang H."/>
            <person name="Wei Q."/>
            <person name="Fang M."/>
            <person name="Yu H."/>
            <person name="Zhu C."/>
            <person name="Cai Y."/>
            <person name="He Y."/>
            <person name="Gan X."/>
            <person name="Zeng H."/>
            <person name="Yu D."/>
            <person name="Zhu Y."/>
            <person name="Jiang H."/>
            <person name="Qiu Q."/>
            <person name="Yang H."/>
            <person name="Zhang Y.E."/>
            <person name="Wang W."/>
            <person name="Zhu M."/>
            <person name="He S."/>
            <person name="Zhang G."/>
        </authorList>
    </citation>
    <scope>NUCLEOTIDE SEQUENCE [LARGE SCALE GENOMIC DNA]</scope>
    <source>
        <strain evidence="25">Bchr_013</strain>
    </source>
</reference>
<dbReference type="InterPro" id="IPR050108">
    <property type="entry name" value="CDK"/>
</dbReference>
<dbReference type="FunFam" id="1.10.510.10:FF:000624">
    <property type="entry name" value="Mitogen-activated protein kinase"/>
    <property type="match status" value="1"/>
</dbReference>
<comment type="catalytic activity">
    <reaction evidence="17">
        <text>L-threonyl-[protein] + ATP = O-phospho-L-threonyl-[protein] + ADP + H(+)</text>
        <dbReference type="Rhea" id="RHEA:46608"/>
        <dbReference type="Rhea" id="RHEA-COMP:11060"/>
        <dbReference type="Rhea" id="RHEA-COMP:11605"/>
        <dbReference type="ChEBI" id="CHEBI:15378"/>
        <dbReference type="ChEBI" id="CHEBI:30013"/>
        <dbReference type="ChEBI" id="CHEBI:30616"/>
        <dbReference type="ChEBI" id="CHEBI:61977"/>
        <dbReference type="ChEBI" id="CHEBI:456216"/>
        <dbReference type="EC" id="2.7.11.24"/>
    </reaction>
</comment>
<feature type="compositionally biased region" description="Polar residues" evidence="23">
    <location>
        <begin position="1240"/>
        <end position="1259"/>
    </location>
</feature>
<dbReference type="PANTHER" id="PTHR24056:SF126">
    <property type="entry name" value="CYCLIN-DEPENDENT KINASE 12"/>
    <property type="match status" value="1"/>
</dbReference>
<protein>
    <recommendedName>
        <fullName evidence="15">Cyclin-dependent kinase 12</fullName>
        <ecNumber evidence="6">2.7.11.22</ecNumber>
        <ecNumber evidence="4">2.7.11.23</ecNumber>
        <ecNumber evidence="5">2.7.11.24</ecNumber>
    </recommendedName>
    <alternativeName>
        <fullName evidence="16">Cell division protein kinase 12</fullName>
    </alternativeName>
</protein>
<feature type="compositionally biased region" description="Low complexity" evidence="23">
    <location>
        <begin position="388"/>
        <end position="400"/>
    </location>
</feature>
<evidence type="ECO:0000256" key="15">
    <source>
        <dbReference type="ARBA" id="ARBA00040213"/>
    </source>
</evidence>
<comment type="catalytic activity">
    <reaction evidence="20">
        <text>L-seryl-[protein] + ATP = O-phospho-L-seryl-[protein] + ADP + H(+)</text>
        <dbReference type="Rhea" id="RHEA:17989"/>
        <dbReference type="Rhea" id="RHEA-COMP:9863"/>
        <dbReference type="Rhea" id="RHEA-COMP:11604"/>
        <dbReference type="ChEBI" id="CHEBI:15378"/>
        <dbReference type="ChEBI" id="CHEBI:29999"/>
        <dbReference type="ChEBI" id="CHEBI:30616"/>
        <dbReference type="ChEBI" id="CHEBI:83421"/>
        <dbReference type="ChEBI" id="CHEBI:456216"/>
        <dbReference type="EC" id="2.7.11.22"/>
    </reaction>
</comment>
<comment type="similarity">
    <text evidence="3">Belongs to the protein kinase superfamily. CMGC Ser/Thr protein kinase family. MAP kinase subfamily.</text>
</comment>
<feature type="region of interest" description="Disordered" evidence="23">
    <location>
        <begin position="1"/>
        <end position="82"/>
    </location>
</feature>
<evidence type="ECO:0000256" key="8">
    <source>
        <dbReference type="ARBA" id="ARBA00022664"/>
    </source>
</evidence>
<dbReference type="EC" id="2.7.11.22" evidence="6"/>
<feature type="domain" description="Protein kinase" evidence="24">
    <location>
        <begin position="662"/>
        <end position="916"/>
    </location>
</feature>
<dbReference type="Proteomes" id="UP000886611">
    <property type="component" value="Unassembled WGS sequence"/>
</dbReference>
<comment type="subcellular location">
    <subcellularLocation>
        <location evidence="1">Nucleus speckle</location>
    </subcellularLocation>
</comment>
<keyword evidence="12 22" id="KW-0067">ATP-binding</keyword>
<evidence type="ECO:0000256" key="18">
    <source>
        <dbReference type="ARBA" id="ARBA00047811"/>
    </source>
</evidence>
<evidence type="ECO:0000259" key="24">
    <source>
        <dbReference type="PROSITE" id="PS50011"/>
    </source>
</evidence>
<dbReference type="Gene3D" id="1.10.510.10">
    <property type="entry name" value="Transferase(Phosphotransferase) domain 1"/>
    <property type="match status" value="1"/>
</dbReference>
<evidence type="ECO:0000256" key="3">
    <source>
        <dbReference type="ARBA" id="ARBA00008832"/>
    </source>
</evidence>
<dbReference type="EMBL" id="JAATIS010004753">
    <property type="protein sequence ID" value="KAG2460533.1"/>
    <property type="molecule type" value="Genomic_DNA"/>
</dbReference>
<evidence type="ECO:0000256" key="22">
    <source>
        <dbReference type="PROSITE-ProRule" id="PRU10141"/>
    </source>
</evidence>
<dbReference type="InterPro" id="IPR011009">
    <property type="entry name" value="Kinase-like_dom_sf"/>
</dbReference>
<dbReference type="Gene3D" id="3.30.200.20">
    <property type="entry name" value="Phosphorylase Kinase, domain 1"/>
    <property type="match status" value="1"/>
</dbReference>
<evidence type="ECO:0000256" key="9">
    <source>
        <dbReference type="ARBA" id="ARBA00022679"/>
    </source>
</evidence>
<dbReference type="PROSITE" id="PS00107">
    <property type="entry name" value="PROTEIN_KINASE_ATP"/>
    <property type="match status" value="1"/>
</dbReference>
<evidence type="ECO:0000256" key="12">
    <source>
        <dbReference type="ARBA" id="ARBA00022840"/>
    </source>
</evidence>
<feature type="compositionally biased region" description="Basic and acidic residues" evidence="23">
    <location>
        <begin position="1336"/>
        <end position="1345"/>
    </location>
</feature>
<name>A0A8X7X184_POLSE</name>
<feature type="compositionally biased region" description="Basic and acidic residues" evidence="23">
    <location>
        <begin position="1213"/>
        <end position="1232"/>
    </location>
</feature>
<evidence type="ECO:0000256" key="19">
    <source>
        <dbReference type="ARBA" id="ARBA00048312"/>
    </source>
</evidence>
<feature type="region of interest" description="Disordered" evidence="23">
    <location>
        <begin position="1063"/>
        <end position="1098"/>
    </location>
</feature>
<keyword evidence="26" id="KW-1185">Reference proteome</keyword>
<feature type="compositionally biased region" description="Polar residues" evidence="23">
    <location>
        <begin position="583"/>
        <end position="595"/>
    </location>
</feature>
<feature type="compositionally biased region" description="Low complexity" evidence="23">
    <location>
        <begin position="511"/>
        <end position="522"/>
    </location>
</feature>
<evidence type="ECO:0000256" key="21">
    <source>
        <dbReference type="ARBA" id="ARBA00049280"/>
    </source>
</evidence>
<dbReference type="PANTHER" id="PTHR24056">
    <property type="entry name" value="CELL DIVISION PROTEIN KINASE"/>
    <property type="match status" value="1"/>
</dbReference>
<evidence type="ECO:0000313" key="25">
    <source>
        <dbReference type="EMBL" id="KAG2460533.1"/>
    </source>
</evidence>
<comment type="catalytic activity">
    <reaction evidence="21">
        <text>[DNA-directed RNA polymerase] + ATP = phospho-[DNA-directed RNA polymerase] + ADP + H(+)</text>
        <dbReference type="Rhea" id="RHEA:10216"/>
        <dbReference type="Rhea" id="RHEA-COMP:11321"/>
        <dbReference type="Rhea" id="RHEA-COMP:11322"/>
        <dbReference type="ChEBI" id="CHEBI:15378"/>
        <dbReference type="ChEBI" id="CHEBI:30616"/>
        <dbReference type="ChEBI" id="CHEBI:43176"/>
        <dbReference type="ChEBI" id="CHEBI:68546"/>
        <dbReference type="ChEBI" id="CHEBI:456216"/>
        <dbReference type="EC" id="2.7.11.23"/>
    </reaction>
</comment>
<feature type="compositionally biased region" description="Low complexity" evidence="23">
    <location>
        <begin position="476"/>
        <end position="488"/>
    </location>
</feature>
<feature type="compositionally biased region" description="Low complexity" evidence="23">
    <location>
        <begin position="38"/>
        <end position="53"/>
    </location>
</feature>
<keyword evidence="13" id="KW-0508">mRNA splicing</keyword>
<evidence type="ECO:0000256" key="1">
    <source>
        <dbReference type="ARBA" id="ARBA00004324"/>
    </source>
</evidence>
<feature type="compositionally biased region" description="Basic and acidic residues" evidence="23">
    <location>
        <begin position="148"/>
        <end position="194"/>
    </location>
</feature>
<dbReference type="SUPFAM" id="SSF56112">
    <property type="entry name" value="Protein kinase-like (PK-like)"/>
    <property type="match status" value="1"/>
</dbReference>
<evidence type="ECO:0000256" key="10">
    <source>
        <dbReference type="ARBA" id="ARBA00022741"/>
    </source>
</evidence>
<evidence type="ECO:0000256" key="6">
    <source>
        <dbReference type="ARBA" id="ARBA00012425"/>
    </source>
</evidence>
<dbReference type="GO" id="GO:0004693">
    <property type="term" value="F:cyclin-dependent protein serine/threonine kinase activity"/>
    <property type="evidence" value="ECO:0007669"/>
    <property type="project" value="UniProtKB-EC"/>
</dbReference>
<dbReference type="InterPro" id="IPR000719">
    <property type="entry name" value="Prot_kinase_dom"/>
</dbReference>
<dbReference type="SMART" id="SM00220">
    <property type="entry name" value="S_TKc"/>
    <property type="match status" value="1"/>
</dbReference>
<evidence type="ECO:0000256" key="5">
    <source>
        <dbReference type="ARBA" id="ARBA00012411"/>
    </source>
</evidence>
<feature type="compositionally biased region" description="Basic residues" evidence="23">
    <location>
        <begin position="135"/>
        <end position="147"/>
    </location>
</feature>
<feature type="compositionally biased region" description="Low complexity" evidence="23">
    <location>
        <begin position="205"/>
        <end position="217"/>
    </location>
</feature>
<evidence type="ECO:0000313" key="26">
    <source>
        <dbReference type="Proteomes" id="UP000886611"/>
    </source>
</evidence>
<dbReference type="GO" id="GO:0016607">
    <property type="term" value="C:nuclear speck"/>
    <property type="evidence" value="ECO:0007669"/>
    <property type="project" value="UniProtKB-SubCell"/>
</dbReference>
<feature type="compositionally biased region" description="Polar residues" evidence="23">
    <location>
        <begin position="18"/>
        <end position="33"/>
    </location>
</feature>
<dbReference type="GO" id="GO:0008024">
    <property type="term" value="C:cyclin/CDK positive transcription elongation factor complex"/>
    <property type="evidence" value="ECO:0007669"/>
    <property type="project" value="TreeGrafter"/>
</dbReference>
<comment type="catalytic activity">
    <reaction evidence="19">
        <text>L-seryl-[protein] + ATP = O-phospho-L-seryl-[protein] + ADP + H(+)</text>
        <dbReference type="Rhea" id="RHEA:17989"/>
        <dbReference type="Rhea" id="RHEA-COMP:9863"/>
        <dbReference type="Rhea" id="RHEA-COMP:11604"/>
        <dbReference type="ChEBI" id="CHEBI:15378"/>
        <dbReference type="ChEBI" id="CHEBI:29999"/>
        <dbReference type="ChEBI" id="CHEBI:30616"/>
        <dbReference type="ChEBI" id="CHEBI:83421"/>
        <dbReference type="ChEBI" id="CHEBI:456216"/>
        <dbReference type="EC" id="2.7.11.24"/>
    </reaction>
</comment>
<comment type="caution">
    <text evidence="25">The sequence shown here is derived from an EMBL/GenBank/DDBJ whole genome shotgun (WGS) entry which is preliminary data.</text>
</comment>
<feature type="compositionally biased region" description="Basic and acidic residues" evidence="23">
    <location>
        <begin position="489"/>
        <end position="501"/>
    </location>
</feature>
<dbReference type="PROSITE" id="PS00108">
    <property type="entry name" value="PROTEIN_KINASE_ST"/>
    <property type="match status" value="1"/>
</dbReference>
<feature type="region of interest" description="Disordered" evidence="23">
    <location>
        <begin position="97"/>
        <end position="600"/>
    </location>
</feature>
<feature type="region of interest" description="Disordered" evidence="23">
    <location>
        <begin position="1140"/>
        <end position="1345"/>
    </location>
</feature>
<keyword evidence="10 22" id="KW-0547">Nucleotide-binding</keyword>
<dbReference type="GO" id="GO:0030332">
    <property type="term" value="F:cyclin binding"/>
    <property type="evidence" value="ECO:0007669"/>
    <property type="project" value="TreeGrafter"/>
</dbReference>
<evidence type="ECO:0000256" key="4">
    <source>
        <dbReference type="ARBA" id="ARBA00012409"/>
    </source>
</evidence>
<evidence type="ECO:0000256" key="2">
    <source>
        <dbReference type="ARBA" id="ARBA00006485"/>
    </source>
</evidence>
<keyword evidence="7" id="KW-0723">Serine/threonine-protein kinase</keyword>
<sequence length="1345" mass="146981">MPGSEGHHGRKKQDGGATASQQHFQPSAANTTGKDAKLQQQQQLKASSSSTSSAKHKRHKSSKHSRESLAYGSGSAASTMAPPAVSAIKPLVEYDDISSDSDTFSDPPLGKGDKRGLDRTESGSDYGKSGGENRSHKHRHAHKKGKDSHRSKDPGTEKKKERDRGSTGKGSKERGVVSRKAAFDSDHVTVKRGDSVSTTPAAALSSMPSSTTGSSVSKGKESGRTGKSRKEKQQRRDKGESRSFQKDRADKSHRKSSKAYKDSQRRQRSLSPKRGGDDSPGHLGSSVGTYGQDSEDGYDQHYHHRRQQSPSPPSYRESSGRSRPRSSSYERDSSPYTSRRRSNSPYTNRRSSSTSPVSRRSVRSRSRSPAAFSSRRPSRSHSKKRSSASRSRQSSISPPATRFPLNSSLGAELSRKKRERQAAAAAAAISIKGSPGPRKEESKTLALAPASSGLKKGGNSKPVLQKIDKISDTKESTPPSHTSVSSVKVEIKSEDESRELVPADNNPVTPPTTEETPTPVSETPKEDKTTITLPPPIFSPPPPLPSTTPPLQSPPPPLPPSPATPHLPPPPLPEIFSPRHPKTQPSVVPTPQAKSPNPALAQSPIHQLIIHPPPQLKTSTLPPLPLPPMLPGDDSLDRFCCPRYGEKKQTQSDWGKRCVDKFDIIGIIGEGTYGQVYKAKDKDTGELVALKKVRLDNEKEGFPITAIREIKILRQLNHPSVVNMKEIVTDKQDALDFKKDKGAFYLVFEYMDHDLMGLLESGLVQFSEEHIKSFMRQLMEGLDYCHKKSFLHRDIKCSNILLNNRGQIKLADFGLARLYNSEESRPYTNKVITLWYRPPELLLGEERYTPAIDVWSCGCILGELFTKKPIFQANQELPQLELISLPAHALDLFDRMLTLDPARRCTAEQALQSDFLCNVEPSKMSPPDLPHWQDCHELWSKKRRRQRQSGVSEDVTMPKLPRKELLPLVTTENSRAHNSPVSAPPPASSGNPAQSGTAADELVGLGEAAGQLNHNEMAVLLNLLQRQTDLSLPQMAQLLNVGSNPETQQQLELLTQSLSALTEASNQQREKQKMEELATEPVSTQPSTLEPVELPENPANQEDLSSLLALLLGQLIKPQEAMEQADESNGVQLEEASLKTANDRKGNKKKILGPSLGVVPPEKRPPEPPGPPPCPPPLPTSSEEEPEFSVHQDLNPAVAAALLQLISQQEGDPFSKGRGDESPSTRRVEPLRDMTLPSAGRSSNVPITGTAPPTRTQSVEGLPPLEKPESPINKPRTTFTPPIATQFPGDQDLRFNRGSMGKQHAEPSAVELGQVSQNTSGPMGWGYRGASGAQSREGRGKGMPY</sequence>
<proteinExistence type="inferred from homology"/>
<evidence type="ECO:0000256" key="16">
    <source>
        <dbReference type="ARBA" id="ARBA00041920"/>
    </source>
</evidence>
<feature type="compositionally biased region" description="Basic residues" evidence="23">
    <location>
        <begin position="376"/>
        <end position="387"/>
    </location>
</feature>
<accession>A0A8X7X184</accession>
<feature type="compositionally biased region" description="Basic and acidic residues" evidence="23">
    <location>
        <begin position="466"/>
        <end position="475"/>
    </location>
</feature>
<dbReference type="InterPro" id="IPR017441">
    <property type="entry name" value="Protein_kinase_ATP_BS"/>
</dbReference>
<dbReference type="GO" id="GO:0004707">
    <property type="term" value="F:MAP kinase activity"/>
    <property type="evidence" value="ECO:0007669"/>
    <property type="project" value="UniProtKB-EC"/>
</dbReference>
<dbReference type="GO" id="GO:0005524">
    <property type="term" value="F:ATP binding"/>
    <property type="evidence" value="ECO:0007669"/>
    <property type="project" value="UniProtKB-UniRule"/>
</dbReference>